<evidence type="ECO:0000256" key="13">
    <source>
        <dbReference type="SAM" id="Phobius"/>
    </source>
</evidence>
<feature type="region of interest" description="Disordered" evidence="12">
    <location>
        <begin position="1"/>
        <end position="54"/>
    </location>
</feature>
<dbReference type="Pfam" id="PF00168">
    <property type="entry name" value="C2"/>
    <property type="match status" value="2"/>
</dbReference>
<dbReference type="GO" id="GO:0031045">
    <property type="term" value="C:dense core granule"/>
    <property type="evidence" value="ECO:0007669"/>
    <property type="project" value="TreeGrafter"/>
</dbReference>
<comment type="cofactor">
    <cofactor evidence="1">
        <name>Ca(2+)</name>
        <dbReference type="ChEBI" id="CHEBI:29108"/>
    </cofactor>
</comment>
<accession>A0A813XUI4</accession>
<dbReference type="GO" id="GO:0030672">
    <property type="term" value="C:synaptic vesicle membrane"/>
    <property type="evidence" value="ECO:0007669"/>
    <property type="project" value="UniProtKB-SubCell"/>
</dbReference>
<comment type="subcellular location">
    <subcellularLocation>
        <location evidence="2">Cytoplasmic vesicle</location>
        <location evidence="2">Secretory vesicle</location>
        <location evidence="2">Synaptic vesicle membrane</location>
        <topology evidence="2">Single-pass membrane protein</topology>
    </subcellularLocation>
</comment>
<dbReference type="AlphaFoldDB" id="A0A813XUI4"/>
<proteinExistence type="inferred from homology"/>
<dbReference type="CDD" id="cd08385">
    <property type="entry name" value="C2A_Synaptotagmin-1-5-6-9-10"/>
    <property type="match status" value="1"/>
</dbReference>
<feature type="compositionally biased region" description="Basic residues" evidence="12">
    <location>
        <begin position="1"/>
        <end position="10"/>
    </location>
</feature>
<dbReference type="InterPro" id="IPR000008">
    <property type="entry name" value="C2_dom"/>
</dbReference>
<dbReference type="SMART" id="SM00239">
    <property type="entry name" value="C2"/>
    <property type="match status" value="2"/>
</dbReference>
<evidence type="ECO:0000256" key="6">
    <source>
        <dbReference type="ARBA" id="ARBA00022737"/>
    </source>
</evidence>
<organism evidence="15 16">
    <name type="scientific">Adineta ricciae</name>
    <name type="common">Rotifer</name>
    <dbReference type="NCBI Taxonomy" id="249248"/>
    <lineage>
        <taxon>Eukaryota</taxon>
        <taxon>Metazoa</taxon>
        <taxon>Spiralia</taxon>
        <taxon>Gnathifera</taxon>
        <taxon>Rotifera</taxon>
        <taxon>Eurotatoria</taxon>
        <taxon>Bdelloidea</taxon>
        <taxon>Adinetida</taxon>
        <taxon>Adinetidae</taxon>
        <taxon>Adineta</taxon>
    </lineage>
</organism>
<evidence type="ECO:0000256" key="5">
    <source>
        <dbReference type="ARBA" id="ARBA00022723"/>
    </source>
</evidence>
<dbReference type="GO" id="GO:0048488">
    <property type="term" value="P:synaptic vesicle endocytosis"/>
    <property type="evidence" value="ECO:0007669"/>
    <property type="project" value="TreeGrafter"/>
</dbReference>
<dbReference type="InterPro" id="IPR001565">
    <property type="entry name" value="Synaptotagmin"/>
</dbReference>
<evidence type="ECO:0000256" key="8">
    <source>
        <dbReference type="ARBA" id="ARBA00022989"/>
    </source>
</evidence>
<dbReference type="PROSITE" id="PS50004">
    <property type="entry name" value="C2"/>
    <property type="match status" value="2"/>
</dbReference>
<dbReference type="PANTHER" id="PTHR10024:SF227">
    <property type="entry name" value="SYNAPTOTAGMIN 1"/>
    <property type="match status" value="1"/>
</dbReference>
<dbReference type="Proteomes" id="UP000663852">
    <property type="component" value="Unassembled WGS sequence"/>
</dbReference>
<evidence type="ECO:0000256" key="1">
    <source>
        <dbReference type="ARBA" id="ARBA00001913"/>
    </source>
</evidence>
<dbReference type="GO" id="GO:0005886">
    <property type="term" value="C:plasma membrane"/>
    <property type="evidence" value="ECO:0007669"/>
    <property type="project" value="TreeGrafter"/>
</dbReference>
<keyword evidence="9" id="KW-0770">Synapse</keyword>
<keyword evidence="11" id="KW-0968">Cytoplasmic vesicle</keyword>
<dbReference type="GO" id="GO:0001786">
    <property type="term" value="F:phosphatidylserine binding"/>
    <property type="evidence" value="ECO:0007669"/>
    <property type="project" value="TreeGrafter"/>
</dbReference>
<comment type="caution">
    <text evidence="15">The sequence shown here is derived from an EMBL/GenBank/DDBJ whole genome shotgun (WGS) entry which is preliminary data.</text>
</comment>
<feature type="transmembrane region" description="Helical" evidence="13">
    <location>
        <begin position="98"/>
        <end position="119"/>
    </location>
</feature>
<sequence length="457" mass="51429">MGILRHRRFRRQELPPANDDGEDEYDEDGDEGDDDDDSATTPAGAGLPPKTTENQFEKAKAIGKDVIEKIMTSTMTKSNYTIHTKKRSVFNVIPVPPWATIILVIIVLLALCACIACCIRRTCRKLWKKKGVKGGKGIDLQAVKTFGLHKEKVQPDIEELTPNMEDNEDADSKKSEAPNLGKLEYSLDYDFQKQELKVEVIQAQELPAMDMSGTSDPYVKVYVLPDKKKKFETKVYRKTLNPVFNETFIFKNLAYGEIGGKTLVFAVYDFDRFSRHDQIGEVQIALNTVDLGKVIREIKDLSPPPGDKEAENKLGDICFSLRYVPTAGKLTITILEAKNLKKMDVGGLSDPYVKLSLMMNGKRLKKKKTSIKKCTLNPYYNESFTFEVPFEQIQKVQLVVTVVDYDRIGTSEPIGKVVLGCNATGTELRHWSDMLASPRRPIAQWHSLKDPEDGKPS</sequence>
<dbReference type="GO" id="GO:0005509">
    <property type="term" value="F:calcium ion binding"/>
    <property type="evidence" value="ECO:0007669"/>
    <property type="project" value="TreeGrafter"/>
</dbReference>
<dbReference type="PRINTS" id="PR00360">
    <property type="entry name" value="C2DOMAIN"/>
</dbReference>
<dbReference type="FunFam" id="2.60.40.150:FF:000016">
    <property type="entry name" value="Synaptotagmin 1"/>
    <property type="match status" value="1"/>
</dbReference>
<evidence type="ECO:0000256" key="4">
    <source>
        <dbReference type="ARBA" id="ARBA00022692"/>
    </source>
</evidence>
<comment type="similarity">
    <text evidence="3">Belongs to the synaptotagmin family.</text>
</comment>
<dbReference type="FunFam" id="2.60.40.150:FF:000007">
    <property type="entry name" value="Synaptotagmin 1"/>
    <property type="match status" value="1"/>
</dbReference>
<reference evidence="15" key="1">
    <citation type="submission" date="2021-02" db="EMBL/GenBank/DDBJ databases">
        <authorList>
            <person name="Nowell W R."/>
        </authorList>
    </citation>
    <scope>NUCLEOTIDE SEQUENCE</scope>
</reference>
<evidence type="ECO:0000313" key="15">
    <source>
        <dbReference type="EMBL" id="CAF0876552.1"/>
    </source>
</evidence>
<keyword evidence="4 13" id="KW-0812">Transmembrane</keyword>
<keyword evidence="7" id="KW-0106">Calcium</keyword>
<name>A0A813XUI4_ADIRI</name>
<dbReference type="GO" id="GO:0030424">
    <property type="term" value="C:axon"/>
    <property type="evidence" value="ECO:0007669"/>
    <property type="project" value="TreeGrafter"/>
</dbReference>
<feature type="domain" description="C2" evidence="14">
    <location>
        <begin position="179"/>
        <end position="299"/>
    </location>
</feature>
<evidence type="ECO:0000259" key="14">
    <source>
        <dbReference type="PROSITE" id="PS50004"/>
    </source>
</evidence>
<keyword evidence="5" id="KW-0479">Metal-binding</keyword>
<evidence type="ECO:0000313" key="16">
    <source>
        <dbReference type="Proteomes" id="UP000663852"/>
    </source>
</evidence>
<dbReference type="PRINTS" id="PR00399">
    <property type="entry name" value="SYNAPTOTAGMN"/>
</dbReference>
<dbReference type="OrthoDB" id="67700at2759"/>
<feature type="region of interest" description="Disordered" evidence="12">
    <location>
        <begin position="157"/>
        <end position="176"/>
    </location>
</feature>
<evidence type="ECO:0000256" key="12">
    <source>
        <dbReference type="SAM" id="MobiDB-lite"/>
    </source>
</evidence>
<dbReference type="PANTHER" id="PTHR10024">
    <property type="entry name" value="SYNAPTOTAGMIN"/>
    <property type="match status" value="1"/>
</dbReference>
<dbReference type="GO" id="GO:0030276">
    <property type="term" value="F:clathrin binding"/>
    <property type="evidence" value="ECO:0007669"/>
    <property type="project" value="TreeGrafter"/>
</dbReference>
<dbReference type="InterPro" id="IPR035892">
    <property type="entry name" value="C2_domain_sf"/>
</dbReference>
<evidence type="ECO:0000256" key="7">
    <source>
        <dbReference type="ARBA" id="ARBA00022837"/>
    </source>
</evidence>
<feature type="compositionally biased region" description="Acidic residues" evidence="12">
    <location>
        <begin position="19"/>
        <end position="38"/>
    </location>
</feature>
<evidence type="ECO:0000256" key="2">
    <source>
        <dbReference type="ARBA" id="ARBA00004254"/>
    </source>
</evidence>
<evidence type="ECO:0000256" key="9">
    <source>
        <dbReference type="ARBA" id="ARBA00023018"/>
    </source>
</evidence>
<keyword evidence="6" id="KW-0677">Repeat</keyword>
<feature type="domain" description="C2" evidence="14">
    <location>
        <begin position="313"/>
        <end position="446"/>
    </location>
</feature>
<dbReference type="SUPFAM" id="SSF49562">
    <property type="entry name" value="C2 domain (Calcium/lipid-binding domain, CaLB)"/>
    <property type="match status" value="2"/>
</dbReference>
<dbReference type="Gene3D" id="2.60.40.150">
    <property type="entry name" value="C2 domain"/>
    <property type="match status" value="2"/>
</dbReference>
<dbReference type="GO" id="GO:0000149">
    <property type="term" value="F:SNARE binding"/>
    <property type="evidence" value="ECO:0007669"/>
    <property type="project" value="TreeGrafter"/>
</dbReference>
<evidence type="ECO:0000256" key="10">
    <source>
        <dbReference type="ARBA" id="ARBA00023136"/>
    </source>
</evidence>
<keyword evidence="8 13" id="KW-1133">Transmembrane helix</keyword>
<gene>
    <name evidence="15" type="ORF">EDS130_LOCUS8569</name>
</gene>
<protein>
    <recommendedName>
        <fullName evidence="14">C2 domain-containing protein</fullName>
    </recommendedName>
</protein>
<evidence type="ECO:0000256" key="3">
    <source>
        <dbReference type="ARBA" id="ARBA00006996"/>
    </source>
</evidence>
<dbReference type="GO" id="GO:0048791">
    <property type="term" value="P:calcium ion-regulated exocytosis of neurotransmitter"/>
    <property type="evidence" value="ECO:0007669"/>
    <property type="project" value="TreeGrafter"/>
</dbReference>
<evidence type="ECO:0000256" key="11">
    <source>
        <dbReference type="ARBA" id="ARBA00023329"/>
    </source>
</evidence>
<dbReference type="CDD" id="cd08402">
    <property type="entry name" value="C2B_Synaptotagmin-1"/>
    <property type="match status" value="1"/>
</dbReference>
<dbReference type="GO" id="GO:0005544">
    <property type="term" value="F:calcium-dependent phospholipid binding"/>
    <property type="evidence" value="ECO:0007669"/>
    <property type="project" value="TreeGrafter"/>
</dbReference>
<dbReference type="EMBL" id="CAJNOJ010000027">
    <property type="protein sequence ID" value="CAF0876552.1"/>
    <property type="molecule type" value="Genomic_DNA"/>
</dbReference>
<keyword evidence="10 13" id="KW-0472">Membrane</keyword>